<dbReference type="RefSeq" id="XP_730436.2">
    <property type="nucleotide sequence ID" value="XM_725343.2"/>
</dbReference>
<feature type="compositionally biased region" description="Basic and acidic residues" evidence="1">
    <location>
        <begin position="1071"/>
        <end position="1084"/>
    </location>
</feature>
<reference evidence="4" key="4">
    <citation type="submission" date="2019-05" db="EMBL/GenBank/DDBJ databases">
        <authorList>
            <consortium name="Pathogen Informatics"/>
        </authorList>
    </citation>
    <scope>NUCLEOTIDE SEQUENCE</scope>
    <source>
        <strain evidence="4">17X</strain>
    </source>
</reference>
<accession>A0A077YE71</accession>
<dbReference type="AlphaFoldDB" id="A0A077YE71"/>
<dbReference type="VEuPathDB" id="PlasmoDB:Py17XNL_001400930"/>
<dbReference type="KEGG" id="pyo:PY17X_1407900"/>
<reference evidence="5 6" key="1">
    <citation type="journal article" date="2014" name="BMC Biol.">
        <title>A comprehensive evaluation of rodent malaria parasite genomes and gene expression.</title>
        <authorList>
            <person name="Otto T.D."/>
            <person name="Bohme U."/>
            <person name="Jackson A.P."/>
            <person name="Hunt M."/>
            <person name="Franke-Fayard B."/>
            <person name="Hoeijmakers W.A."/>
            <person name="Religa A.A."/>
            <person name="Robertson L."/>
            <person name="Sanders M."/>
            <person name="Ogun S.A."/>
            <person name="Cunningham D."/>
            <person name="Erhart A."/>
            <person name="Billker O."/>
            <person name="Khan S.M."/>
            <person name="Stunnenberg H.G."/>
            <person name="Langhorne J."/>
            <person name="Holder A.A."/>
            <person name="Waters A.P."/>
            <person name="Newbold C.I."/>
            <person name="Pain A."/>
            <person name="Berriman M."/>
            <person name="Janse C.J."/>
        </authorList>
    </citation>
    <scope>NUCLEOTIDE SEQUENCE [LARGE SCALE GENOMIC DNA]</scope>
    <source>
        <strain evidence="4 5">17X</strain>
        <strain evidence="3 6">YM</strain>
    </source>
</reference>
<feature type="compositionally biased region" description="Basic residues" evidence="1">
    <location>
        <begin position="1"/>
        <end position="10"/>
    </location>
</feature>
<dbReference type="GO" id="GO:0035091">
    <property type="term" value="F:phosphatidylinositol binding"/>
    <property type="evidence" value="ECO:0007669"/>
    <property type="project" value="InterPro"/>
</dbReference>
<dbReference type="Gene3D" id="1.25.40.90">
    <property type="match status" value="1"/>
</dbReference>
<dbReference type="EMBL" id="LM993668">
    <property type="protein sequence ID" value="VTZ81393.1"/>
    <property type="molecule type" value="Genomic_DNA"/>
</dbReference>
<dbReference type="VEuPathDB" id="PlasmoDB:PY17X_1407900"/>
<evidence type="ECO:0000256" key="1">
    <source>
        <dbReference type="SAM" id="MobiDB-lite"/>
    </source>
</evidence>
<proteinExistence type="predicted"/>
<feature type="compositionally biased region" description="Low complexity" evidence="1">
    <location>
        <begin position="1091"/>
        <end position="1112"/>
    </location>
</feature>
<organism evidence="3 6">
    <name type="scientific">Plasmodium yoelii</name>
    <dbReference type="NCBI Taxonomy" id="5861"/>
    <lineage>
        <taxon>Eukaryota</taxon>
        <taxon>Sar</taxon>
        <taxon>Alveolata</taxon>
        <taxon>Apicomplexa</taxon>
        <taxon>Aconoidasida</taxon>
        <taxon>Haemosporida</taxon>
        <taxon>Plasmodiidae</taxon>
        <taxon>Plasmodium</taxon>
        <taxon>Plasmodium (Vinckeia)</taxon>
    </lineage>
</organism>
<sequence>MDSGGIRKRKDAKDNKINLRTPNNIYNNNVVINDGNLNVSNFPRENNSNWKYNENVGGGMPSSLERNSSDGKFKFGKKKSIKLFNSSNISALSNTCIKSFSNLMSNINNSNNSSSYNGGNSFNGKGPSQFSLNNTSYDKQTGAGHFSKGISYLSNMTNAKNFFGKDNNNKGKDDFNFFRNYENNVYNNRNRNSEGINAYSSNNNSYGNNVINKSNISTYSNNGSKMSNTNSINSSNLENFLNNKEILNEKYIIKGFGNNYMTEINNLRNITNDETYYICLDNLLRNHGNIDSNEMLKYNDKNINCLNDIIFLDIYRAYNVLTYMQEKVNIIIYTIKIIGKKLKKKHVPEEVVISLEFLNFCVKNLGLFFIRFIDESFMKKISALLKTTTLKKSITKNVKSKLSKFLIVPIIHPGVATDPRLHFIKRKILFMLQLWHDSFILYQHIATTFFMEYRNLKEKGITFPIIKKSEKFFVKNAENSPSFSDDNILHELPLNLAQINNIIRILKEIKNMDNNDSEKYKCINVISKYKDQILLSINKLSDYKGNINISVTLNSLLYINDQICIFEKMKIEREQETELQKDKEQQMSDEKQSTKEKDKNRKEKKKKKKNTIPNMNEIIFNKFDPWNTENIPTNDKQGSDNNDMIGANDELFFNNNDVVDRFNKMVSVKNDPGNQNANMINNSNISLNSNENVFSFFSQEKPTNGPAQANKNNEIDDIYSVFNELKFNDEKEQETFNNNNKTATNYMPQLHQDNFIHNNVLNGKELQTVVNKNRPIIIDNTTPNIMNENNTEEKKIDKKESILEDQLDYLFTNKNNIQKKQSNKSNSNSAEITNTNFDILNIDNIVQNNWNDSINFEKNHINDNSHIFHNNIPEKIKSSESVNKIVSKNSISVDDIDNDTINTGKNNVSYGIDDKIYENLTFSSKNSEQSKGIKKNNNMEFIPDNEKENVINNIQEERDSNNNNKNYDDIFEAFDFSLNDNKITYPNVSDKNVHILDNVTKTNVNCTEENENMLKTDIKDKNDKINTQKYCTSFSDEHNDKTVNQIHEKKEDKLTNYEIKKNESSIINTPEENKYNKIENKNNDSEENILDNDNQLPLNNLNKKNSVNSVNMNKDDHNDKNNNTNNEDNNINLNFHKNKQNSKNDQDSDDINIDDIDEITKAIDDLNYNFENMNIYKYDN</sequence>
<dbReference type="GO" id="GO:0043130">
    <property type="term" value="F:ubiquitin binding"/>
    <property type="evidence" value="ECO:0007669"/>
    <property type="project" value="InterPro"/>
</dbReference>
<dbReference type="Proteomes" id="UP000072904">
    <property type="component" value="Chromosome 14"/>
</dbReference>
<feature type="region of interest" description="Disordered" evidence="1">
    <location>
        <begin position="577"/>
        <end position="611"/>
    </location>
</feature>
<dbReference type="InterPro" id="IPR008942">
    <property type="entry name" value="ENTH_VHS"/>
</dbReference>
<evidence type="ECO:0000313" key="3">
    <source>
        <dbReference type="EMBL" id="CDU20433.1"/>
    </source>
</evidence>
<gene>
    <name evidence="4" type="ORF">PY17X_1407900</name>
    <name evidence="3" type="ORF">PYYM_1409800</name>
</gene>
<evidence type="ECO:0000313" key="4">
    <source>
        <dbReference type="EMBL" id="VTZ81393.1"/>
    </source>
</evidence>
<feature type="compositionally biased region" description="Low complexity" evidence="1">
    <location>
        <begin position="1121"/>
        <end position="1134"/>
    </location>
</feature>
<feature type="region of interest" description="Disordered" evidence="1">
    <location>
        <begin position="1071"/>
        <end position="1150"/>
    </location>
</feature>
<dbReference type="OMA" id="IYRAYNV"/>
<feature type="region of interest" description="Disordered" evidence="1">
    <location>
        <begin position="1"/>
        <end position="20"/>
    </location>
</feature>
<feature type="domain" description="VHS" evidence="2">
    <location>
        <begin position="335"/>
        <end position="464"/>
    </location>
</feature>
<dbReference type="GeneID" id="3829660"/>
<dbReference type="OrthoDB" id="366185at2759"/>
<dbReference type="VEuPathDB" id="PlasmoDB:PYYM_1409800"/>
<feature type="compositionally biased region" description="Basic and acidic residues" evidence="1">
    <location>
        <begin position="577"/>
        <end position="601"/>
    </location>
</feature>
<evidence type="ECO:0000313" key="5">
    <source>
        <dbReference type="Proteomes" id="UP000072874"/>
    </source>
</evidence>
<reference evidence="4" key="2">
    <citation type="submission" date="2014-05" db="EMBL/GenBank/DDBJ databases">
        <authorList>
            <person name="Aslett M.A."/>
            <person name="De Silva N."/>
        </authorList>
    </citation>
    <scope>NUCLEOTIDE SEQUENCE</scope>
    <source>
        <strain evidence="4">17X</strain>
    </source>
</reference>
<dbReference type="Proteomes" id="UP000072874">
    <property type="component" value="Chromosome 14"/>
</dbReference>
<dbReference type="PROSITE" id="PS50179">
    <property type="entry name" value="VHS"/>
    <property type="match status" value="1"/>
</dbReference>
<dbReference type="SUPFAM" id="SSF48464">
    <property type="entry name" value="ENTH/VHS domain"/>
    <property type="match status" value="1"/>
</dbReference>
<dbReference type="InterPro" id="IPR002014">
    <property type="entry name" value="VHS_dom"/>
</dbReference>
<dbReference type="EMBL" id="LK934642">
    <property type="protein sequence ID" value="CDU20433.1"/>
    <property type="molecule type" value="Genomic_DNA"/>
</dbReference>
<protein>
    <submittedName>
        <fullName evidence="4">TOM1-like protein, putative</fullName>
    </submittedName>
</protein>
<evidence type="ECO:0000259" key="2">
    <source>
        <dbReference type="PROSITE" id="PS50179"/>
    </source>
</evidence>
<name>A0A077YE71_PLAYE</name>
<reference evidence="3" key="3">
    <citation type="submission" date="2014-05" db="EMBL/GenBank/DDBJ databases">
        <authorList>
            <person name="Aslett A.Martin."/>
            <person name="De Silva Nishadi"/>
        </authorList>
    </citation>
    <scope>NUCLEOTIDE SEQUENCE</scope>
    <source>
        <strain evidence="3">YM</strain>
    </source>
</reference>
<evidence type="ECO:0000313" key="6">
    <source>
        <dbReference type="Proteomes" id="UP000072904"/>
    </source>
</evidence>
<dbReference type="VEuPathDB" id="PlasmoDB:PY00032"/>